<dbReference type="Gene3D" id="1.10.287.4070">
    <property type="match status" value="1"/>
</dbReference>
<dbReference type="AlphaFoldDB" id="R0HD93"/>
<dbReference type="GO" id="GO:0030515">
    <property type="term" value="F:snoRNA binding"/>
    <property type="evidence" value="ECO:0007669"/>
    <property type="project" value="InterPro"/>
</dbReference>
<sequence>SNMSLGLSKSLAGYKLDFSSDEKVETLVIKAIGQLDDLDKQLNNYARSVREWYTLHFPELARIVHDQILYAKAVKLMGDRTNAAKLDFSEILSDEDEAKLKEAAVTSTGSTEVMSELDFTHIDELCDHVLSLSEYKLQLHDFLKSRMNTIAPNLTALVGEMVGARLISRGGSLLKLSKLPGSKIQILGAEKALRRALRTNHNTPKYGVMYNAPLVAQATPKCKAKIARSLAAKAALAVRCDALGDGQDNTVGVQCRLKVLFSIFPLLLKDSSYI</sequence>
<dbReference type="InterPro" id="IPR012976">
    <property type="entry name" value="NOSIC"/>
</dbReference>
<dbReference type="SUPFAM" id="SSF89124">
    <property type="entry name" value="Nop domain"/>
    <property type="match status" value="1"/>
</dbReference>
<dbReference type="OrthoDB" id="6780543at2759"/>
<evidence type="ECO:0000256" key="2">
    <source>
        <dbReference type="ARBA" id="ARBA00009211"/>
    </source>
</evidence>
<accession>R0HD93</accession>
<feature type="domain" description="Nop" evidence="5">
    <location>
        <begin position="150"/>
        <end position="268"/>
    </location>
</feature>
<evidence type="ECO:0000313" key="7">
    <source>
        <dbReference type="Proteomes" id="UP000029121"/>
    </source>
</evidence>
<evidence type="ECO:0000256" key="3">
    <source>
        <dbReference type="ARBA" id="ARBA00022517"/>
    </source>
</evidence>
<keyword evidence="7" id="KW-1185">Reference proteome</keyword>
<organism evidence="6 7">
    <name type="scientific">Capsella rubella</name>
    <dbReference type="NCBI Taxonomy" id="81985"/>
    <lineage>
        <taxon>Eukaryota</taxon>
        <taxon>Viridiplantae</taxon>
        <taxon>Streptophyta</taxon>
        <taxon>Embryophyta</taxon>
        <taxon>Tracheophyta</taxon>
        <taxon>Spermatophyta</taxon>
        <taxon>Magnoliopsida</taxon>
        <taxon>eudicotyledons</taxon>
        <taxon>Gunneridae</taxon>
        <taxon>Pentapetalae</taxon>
        <taxon>rosids</taxon>
        <taxon>malvids</taxon>
        <taxon>Brassicales</taxon>
        <taxon>Brassicaceae</taxon>
        <taxon>Camelineae</taxon>
        <taxon>Capsella</taxon>
    </lineage>
</organism>
<dbReference type="KEGG" id="crb:17881671"/>
<dbReference type="PROSITE" id="PS51358">
    <property type="entry name" value="NOP"/>
    <property type="match status" value="1"/>
</dbReference>
<dbReference type="InterPro" id="IPR042239">
    <property type="entry name" value="Nop_C"/>
</dbReference>
<dbReference type="SMART" id="SM00931">
    <property type="entry name" value="NOSIC"/>
    <property type="match status" value="1"/>
</dbReference>
<dbReference type="EMBL" id="KB870810">
    <property type="protein sequence ID" value="EOA22990.1"/>
    <property type="molecule type" value="Genomic_DNA"/>
</dbReference>
<dbReference type="STRING" id="81985.R0HD93"/>
<feature type="non-terminal residue" evidence="6">
    <location>
        <position position="1"/>
    </location>
</feature>
<proteinExistence type="inferred from homology"/>
<evidence type="ECO:0000259" key="5">
    <source>
        <dbReference type="PROSITE" id="PS51358"/>
    </source>
</evidence>
<protein>
    <recommendedName>
        <fullName evidence="5">Nop domain-containing protein</fullName>
    </recommendedName>
</protein>
<evidence type="ECO:0000256" key="4">
    <source>
        <dbReference type="ARBA" id="ARBA00023242"/>
    </source>
</evidence>
<dbReference type="PANTHER" id="PTHR10894">
    <property type="entry name" value="NUCLEOLAR PROTEIN 5 NUCLEOLAR PROTEIN NOP5 NOP58"/>
    <property type="match status" value="1"/>
</dbReference>
<dbReference type="InterPro" id="IPR045056">
    <property type="entry name" value="Nop56/Nop58"/>
</dbReference>
<dbReference type="GO" id="GO:0042254">
    <property type="term" value="P:ribosome biogenesis"/>
    <property type="evidence" value="ECO:0007669"/>
    <property type="project" value="UniProtKB-KW"/>
</dbReference>
<dbReference type="Gene3D" id="1.10.246.90">
    <property type="entry name" value="Nop domain"/>
    <property type="match status" value="1"/>
</dbReference>
<dbReference type="eggNOG" id="KOG2572">
    <property type="taxonomic scope" value="Eukaryota"/>
</dbReference>
<keyword evidence="4" id="KW-0539">Nucleus</keyword>
<dbReference type="InterPro" id="IPR036070">
    <property type="entry name" value="Nop_dom_sf"/>
</dbReference>
<reference evidence="7" key="1">
    <citation type="journal article" date="2013" name="Nat. Genet.">
        <title>The Capsella rubella genome and the genomic consequences of rapid mating system evolution.</title>
        <authorList>
            <person name="Slotte T."/>
            <person name="Hazzouri K.M."/>
            <person name="Agren J.A."/>
            <person name="Koenig D."/>
            <person name="Maumus F."/>
            <person name="Guo Y.L."/>
            <person name="Steige K."/>
            <person name="Platts A.E."/>
            <person name="Escobar J.S."/>
            <person name="Newman L.K."/>
            <person name="Wang W."/>
            <person name="Mandakova T."/>
            <person name="Vello E."/>
            <person name="Smith L.M."/>
            <person name="Henz S.R."/>
            <person name="Steffen J."/>
            <person name="Takuno S."/>
            <person name="Brandvain Y."/>
            <person name="Coop G."/>
            <person name="Andolfatto P."/>
            <person name="Hu T.T."/>
            <person name="Blanchette M."/>
            <person name="Clark R.M."/>
            <person name="Quesneville H."/>
            <person name="Nordborg M."/>
            <person name="Gaut B.S."/>
            <person name="Lysak M.A."/>
            <person name="Jenkins J."/>
            <person name="Grimwood J."/>
            <person name="Chapman J."/>
            <person name="Prochnik S."/>
            <person name="Shu S."/>
            <person name="Rokhsar D."/>
            <person name="Schmutz J."/>
            <person name="Weigel D."/>
            <person name="Wright S.I."/>
        </authorList>
    </citation>
    <scope>NUCLEOTIDE SEQUENCE [LARGE SCALE GENOMIC DNA]</scope>
    <source>
        <strain evidence="7">cv. Monte Gargano</strain>
    </source>
</reference>
<gene>
    <name evidence="6" type="ORF">CARUB_v10003737mg</name>
</gene>
<dbReference type="InterPro" id="IPR002687">
    <property type="entry name" value="Nop_dom"/>
</dbReference>
<comment type="similarity">
    <text evidence="2">Belongs to the NOP5/NOP56 family.</text>
</comment>
<dbReference type="GO" id="GO:0031428">
    <property type="term" value="C:box C/D methylation guide snoRNP complex"/>
    <property type="evidence" value="ECO:0007669"/>
    <property type="project" value="InterPro"/>
</dbReference>
<evidence type="ECO:0000313" key="6">
    <source>
        <dbReference type="EMBL" id="EOA22990.1"/>
    </source>
</evidence>
<dbReference type="Proteomes" id="UP000029121">
    <property type="component" value="Unassembled WGS sequence"/>
</dbReference>
<dbReference type="PANTHER" id="PTHR10894:SF1">
    <property type="entry name" value="NUCLEOLAR PROTEIN 58"/>
    <property type="match status" value="1"/>
</dbReference>
<comment type="subcellular location">
    <subcellularLocation>
        <location evidence="1">Nucleus</location>
        <location evidence="1">Nucleolus</location>
    </subcellularLocation>
</comment>
<dbReference type="GO" id="GO:0032040">
    <property type="term" value="C:small-subunit processome"/>
    <property type="evidence" value="ECO:0007669"/>
    <property type="project" value="InterPro"/>
</dbReference>
<dbReference type="Pfam" id="PF01798">
    <property type="entry name" value="Nop"/>
    <property type="match status" value="1"/>
</dbReference>
<keyword evidence="3" id="KW-0690">Ribosome biogenesis</keyword>
<name>R0HD93_9BRAS</name>
<evidence type="ECO:0000256" key="1">
    <source>
        <dbReference type="ARBA" id="ARBA00004604"/>
    </source>
</evidence>